<proteinExistence type="predicted"/>
<sequence length="155" mass="17594">MAPLEIEGLPTEELVEIPPSRLARLMCRYTVELVDHEEGRADVWTEIEENFLVPTHLDEKLKANAVKFMVGEQVLVHMSDGPKRHTHIGHISDVFGDKVLRDKGSWHVIPRLYKVYINELETSGHWTTESIVKYEPPKVEEGVPLLPLSSAIVPP</sequence>
<evidence type="ECO:0000313" key="2">
    <source>
        <dbReference type="Proteomes" id="UP000663853"/>
    </source>
</evidence>
<accession>A0A8H3D2D2</accession>
<name>A0A8H3D2D2_9AGAM</name>
<gene>
    <name evidence="1" type="ORF">RDB_LOCUS120664</name>
</gene>
<comment type="caution">
    <text evidence="1">The sequence shown here is derived from an EMBL/GenBank/DDBJ whole genome shotgun (WGS) entry which is preliminary data.</text>
</comment>
<dbReference type="Proteomes" id="UP000663853">
    <property type="component" value="Unassembled WGS sequence"/>
</dbReference>
<dbReference type="EMBL" id="CAJMXA010003605">
    <property type="protein sequence ID" value="CAE6506562.1"/>
    <property type="molecule type" value="Genomic_DNA"/>
</dbReference>
<reference evidence="1" key="1">
    <citation type="submission" date="2021-01" db="EMBL/GenBank/DDBJ databases">
        <authorList>
            <person name="Kaushik A."/>
        </authorList>
    </citation>
    <scope>NUCLEOTIDE SEQUENCE</scope>
    <source>
        <strain evidence="1">AG6-10EEA</strain>
    </source>
</reference>
<dbReference type="AlphaFoldDB" id="A0A8H3D2D2"/>
<protein>
    <submittedName>
        <fullName evidence="1">Uncharacterized protein</fullName>
    </submittedName>
</protein>
<organism evidence="1 2">
    <name type="scientific">Rhizoctonia solani</name>
    <dbReference type="NCBI Taxonomy" id="456999"/>
    <lineage>
        <taxon>Eukaryota</taxon>
        <taxon>Fungi</taxon>
        <taxon>Dikarya</taxon>
        <taxon>Basidiomycota</taxon>
        <taxon>Agaricomycotina</taxon>
        <taxon>Agaricomycetes</taxon>
        <taxon>Cantharellales</taxon>
        <taxon>Ceratobasidiaceae</taxon>
        <taxon>Rhizoctonia</taxon>
    </lineage>
</organism>
<evidence type="ECO:0000313" key="1">
    <source>
        <dbReference type="EMBL" id="CAE6506562.1"/>
    </source>
</evidence>